<dbReference type="SMART" id="SM00271">
    <property type="entry name" value="DnaJ"/>
    <property type="match status" value="1"/>
</dbReference>
<dbReference type="SUPFAM" id="SSF46565">
    <property type="entry name" value="Chaperone J-domain"/>
    <property type="match status" value="1"/>
</dbReference>
<accession>A0A0P6XZ92</accession>
<protein>
    <recommendedName>
        <fullName evidence="6">VWA domain-containing protein</fullName>
    </recommendedName>
</protein>
<evidence type="ECO:0008006" key="6">
    <source>
        <dbReference type="Google" id="ProtNLM"/>
    </source>
</evidence>
<dbReference type="STRING" id="229921.ADN01_09155"/>
<dbReference type="SUPFAM" id="SSF53300">
    <property type="entry name" value="vWA-like"/>
    <property type="match status" value="1"/>
</dbReference>
<dbReference type="OrthoDB" id="140153at2"/>
<sequence>MEQNHYEVLGVSRDAIPEEIRKAYFEYARKLHPDANPDPGAAEQFIRIQTAYDVLSNPDRRHEYDRLLPPEAVETSVAVSVQYSSSFLPRLSEPQVIYVFMDLSCRAEPDKAKAAPLNICLVLDRSTSMKGERMDMVKTSVQQLIKKMDPKDILSVVSFSDRAEVVIPPTRIAEIGKVADRISLIETMGGTEIYQGLSLGMSMLHLRGAAAFTRHLVLVTDGHTYGDEESCLAIARQAANEGIVLSAFGIGHEWNDTFMDHLAGLSGGTSFFISGAQDIHKHLEEKFSTYEQVFANSVTLELDSGPQAKLRYVFRLRPEVGPIPVTDKISLGNLHYGQNHVVLFEFVTQPVPEDMERVNISLGRLRMESVSDGRSIRVPVRFRRQISATADPELPPPAIVDAMSRMTLYRLQERARQEVEAGDVGEATKHLQYLATHLLSQGDRDLAHVVLKEAEHIQQSHSFSSEGQKRIKYGTRALLLPSGLEQKMS</sequence>
<dbReference type="CDD" id="cd06257">
    <property type="entry name" value="DnaJ"/>
    <property type="match status" value="1"/>
</dbReference>
<dbReference type="PROSITE" id="PS50234">
    <property type="entry name" value="VWFA"/>
    <property type="match status" value="1"/>
</dbReference>
<evidence type="ECO:0000313" key="5">
    <source>
        <dbReference type="Proteomes" id="UP000050501"/>
    </source>
</evidence>
<dbReference type="Gene3D" id="3.40.50.410">
    <property type="entry name" value="von Willebrand factor, type A domain"/>
    <property type="match status" value="1"/>
</dbReference>
<dbReference type="InterPro" id="IPR001623">
    <property type="entry name" value="DnaJ_domain"/>
</dbReference>
<feature type="domain" description="VWFA" evidence="3">
    <location>
        <begin position="118"/>
        <end position="293"/>
    </location>
</feature>
<dbReference type="Proteomes" id="UP000050501">
    <property type="component" value="Unassembled WGS sequence"/>
</dbReference>
<dbReference type="PANTHER" id="PTHR43096:SF52">
    <property type="entry name" value="DNAJ HOMOLOG 1, MITOCHONDRIAL-RELATED"/>
    <property type="match status" value="1"/>
</dbReference>
<dbReference type="PRINTS" id="PR00625">
    <property type="entry name" value="JDOMAIN"/>
</dbReference>
<organism evidence="4 5">
    <name type="scientific">Levilinea saccharolytica</name>
    <dbReference type="NCBI Taxonomy" id="229921"/>
    <lineage>
        <taxon>Bacteria</taxon>
        <taxon>Bacillati</taxon>
        <taxon>Chloroflexota</taxon>
        <taxon>Anaerolineae</taxon>
        <taxon>Anaerolineales</taxon>
        <taxon>Anaerolineaceae</taxon>
        <taxon>Levilinea</taxon>
    </lineage>
</organism>
<dbReference type="Gene3D" id="1.10.287.110">
    <property type="entry name" value="DnaJ domain"/>
    <property type="match status" value="1"/>
</dbReference>
<dbReference type="PATRIC" id="fig|229921.5.peg.3664"/>
<dbReference type="EMBL" id="LGCM01000035">
    <property type="protein sequence ID" value="KPL81756.1"/>
    <property type="molecule type" value="Genomic_DNA"/>
</dbReference>
<name>A0A0P6XZ92_9CHLR</name>
<dbReference type="PROSITE" id="PS50076">
    <property type="entry name" value="DNAJ_2"/>
    <property type="match status" value="1"/>
</dbReference>
<dbReference type="SMART" id="SM00327">
    <property type="entry name" value="VWA"/>
    <property type="match status" value="1"/>
</dbReference>
<dbReference type="AlphaFoldDB" id="A0A0P6XZ92"/>
<dbReference type="InterPro" id="IPR018253">
    <property type="entry name" value="DnaJ_domain_CS"/>
</dbReference>
<dbReference type="InterPro" id="IPR002035">
    <property type="entry name" value="VWF_A"/>
</dbReference>
<feature type="domain" description="J" evidence="2">
    <location>
        <begin position="4"/>
        <end position="68"/>
    </location>
</feature>
<dbReference type="GO" id="GO:0051082">
    <property type="term" value="F:unfolded protein binding"/>
    <property type="evidence" value="ECO:0007669"/>
    <property type="project" value="TreeGrafter"/>
</dbReference>
<dbReference type="GO" id="GO:0042026">
    <property type="term" value="P:protein refolding"/>
    <property type="evidence" value="ECO:0007669"/>
    <property type="project" value="TreeGrafter"/>
</dbReference>
<proteinExistence type="predicted"/>
<keyword evidence="1" id="KW-0143">Chaperone</keyword>
<dbReference type="GO" id="GO:0005737">
    <property type="term" value="C:cytoplasm"/>
    <property type="evidence" value="ECO:0007669"/>
    <property type="project" value="TreeGrafter"/>
</dbReference>
<dbReference type="PANTHER" id="PTHR43096">
    <property type="entry name" value="DNAJ HOMOLOG 1, MITOCHONDRIAL-RELATED"/>
    <property type="match status" value="1"/>
</dbReference>
<dbReference type="RefSeq" id="WP_062418338.1">
    <property type="nucleotide sequence ID" value="NZ_DF967974.1"/>
</dbReference>
<dbReference type="InterPro" id="IPR036465">
    <property type="entry name" value="vWFA_dom_sf"/>
</dbReference>
<comment type="caution">
    <text evidence="4">The sequence shown here is derived from an EMBL/GenBank/DDBJ whole genome shotgun (WGS) entry which is preliminary data.</text>
</comment>
<evidence type="ECO:0000259" key="2">
    <source>
        <dbReference type="PROSITE" id="PS50076"/>
    </source>
</evidence>
<dbReference type="Pfam" id="PF00226">
    <property type="entry name" value="DnaJ"/>
    <property type="match status" value="1"/>
</dbReference>
<evidence type="ECO:0000259" key="3">
    <source>
        <dbReference type="PROSITE" id="PS50234"/>
    </source>
</evidence>
<dbReference type="InterPro" id="IPR036869">
    <property type="entry name" value="J_dom_sf"/>
</dbReference>
<gene>
    <name evidence="4" type="ORF">ADN01_09155</name>
</gene>
<keyword evidence="5" id="KW-1185">Reference proteome</keyword>
<evidence type="ECO:0000256" key="1">
    <source>
        <dbReference type="ARBA" id="ARBA00023186"/>
    </source>
</evidence>
<reference evidence="4 5" key="1">
    <citation type="submission" date="2015-07" db="EMBL/GenBank/DDBJ databases">
        <title>Genome sequence of Levilinea saccharolytica DSM 16555.</title>
        <authorList>
            <person name="Hemp J."/>
            <person name="Ward L.M."/>
            <person name="Pace L.A."/>
            <person name="Fischer W.W."/>
        </authorList>
    </citation>
    <scope>NUCLEOTIDE SEQUENCE [LARGE SCALE GENOMIC DNA]</scope>
    <source>
        <strain evidence="4 5">KIBI-1</strain>
    </source>
</reference>
<evidence type="ECO:0000313" key="4">
    <source>
        <dbReference type="EMBL" id="KPL81756.1"/>
    </source>
</evidence>
<dbReference type="PROSITE" id="PS00636">
    <property type="entry name" value="DNAJ_1"/>
    <property type="match status" value="1"/>
</dbReference>
<dbReference type="Pfam" id="PF00092">
    <property type="entry name" value="VWA"/>
    <property type="match status" value="1"/>
</dbReference>